<gene>
    <name evidence="1" type="ORF">dnm_034570</name>
</gene>
<dbReference type="AlphaFoldDB" id="A0A975BKK0"/>
<evidence type="ECO:0000313" key="2">
    <source>
        <dbReference type="Proteomes" id="UP000663722"/>
    </source>
</evidence>
<dbReference type="Proteomes" id="UP000663722">
    <property type="component" value="Chromosome"/>
</dbReference>
<dbReference type="InterPro" id="IPR016621">
    <property type="entry name" value="UCP014543"/>
</dbReference>
<name>A0A975BKK0_9BACT</name>
<dbReference type="RefSeq" id="WP_207682618.1">
    <property type="nucleotide sequence ID" value="NZ_CP061800.1"/>
</dbReference>
<dbReference type="Pfam" id="PF12646">
    <property type="entry name" value="DUF3783"/>
    <property type="match status" value="1"/>
</dbReference>
<dbReference type="EMBL" id="CP061800">
    <property type="protein sequence ID" value="QTA87424.1"/>
    <property type="molecule type" value="Genomic_DNA"/>
</dbReference>
<protein>
    <submittedName>
        <fullName evidence="1">DUF3783</fullName>
    </submittedName>
</protein>
<accession>A0A975BKK0</accession>
<proteinExistence type="predicted"/>
<reference evidence="1" key="1">
    <citation type="journal article" date="2021" name="Microb. Physiol.">
        <title>Proteogenomic Insights into the Physiology of Marine, Sulfate-Reducing, Filamentous Desulfonema limicola and Desulfonema magnum.</title>
        <authorList>
            <person name="Schnaars V."/>
            <person name="Wohlbrand L."/>
            <person name="Scheve S."/>
            <person name="Hinrichs C."/>
            <person name="Reinhardt R."/>
            <person name="Rabus R."/>
        </authorList>
    </citation>
    <scope>NUCLEOTIDE SEQUENCE</scope>
    <source>
        <strain evidence="1">4be13</strain>
    </source>
</reference>
<evidence type="ECO:0000313" key="1">
    <source>
        <dbReference type="EMBL" id="QTA87424.1"/>
    </source>
</evidence>
<organism evidence="1 2">
    <name type="scientific">Desulfonema magnum</name>
    <dbReference type="NCBI Taxonomy" id="45655"/>
    <lineage>
        <taxon>Bacteria</taxon>
        <taxon>Pseudomonadati</taxon>
        <taxon>Thermodesulfobacteriota</taxon>
        <taxon>Desulfobacteria</taxon>
        <taxon>Desulfobacterales</taxon>
        <taxon>Desulfococcaceae</taxon>
        <taxon>Desulfonema</taxon>
    </lineage>
</organism>
<sequence>MRKGTFKKVGDSTEAMYGPRAILVCGFTPSEQKTVIELLDTIHLADVPIIFATDTDTEIRLGKLLTLPSRSGRDTDCDIARAIIMSGITERELQKILSTYKDTGLPRPLWATLTPFSENWTLSSLLKELKKERAAMEERNK</sequence>
<keyword evidence="2" id="KW-1185">Reference proteome</keyword>
<dbReference type="KEGG" id="dmm:dnm_034570"/>